<proteinExistence type="predicted"/>
<sequence length="115" mass="13680">MSELKTLTEELLLLNKHLSDRYQLARETGEKGDFYKEVKPFADKVKEVSDLWEIKAKEWILEEQPKHIHFPQIIHTIENLELVSVQAFFPETSYKRFVSYIQSIDYVLHSVLEEI</sequence>
<dbReference type="Gene3D" id="1.20.120.440">
    <property type="entry name" value="YppE-like"/>
    <property type="match status" value="1"/>
</dbReference>
<evidence type="ECO:0008006" key="3">
    <source>
        <dbReference type="Google" id="ProtNLM"/>
    </source>
</evidence>
<reference evidence="1 2" key="1">
    <citation type="submission" date="2021-01" db="EMBL/GenBank/DDBJ databases">
        <title>Genomic Encyclopedia of Type Strains, Phase IV (KMG-IV): sequencing the most valuable type-strain genomes for metagenomic binning, comparative biology and taxonomic classification.</title>
        <authorList>
            <person name="Goeker M."/>
        </authorList>
    </citation>
    <scope>NUCLEOTIDE SEQUENCE [LARGE SCALE GENOMIC DNA]</scope>
    <source>
        <strain evidence="1 2">DSM 24834</strain>
    </source>
</reference>
<dbReference type="EMBL" id="JAFBDZ010000001">
    <property type="protein sequence ID" value="MBM7584305.1"/>
    <property type="molecule type" value="Genomic_DNA"/>
</dbReference>
<dbReference type="Proteomes" id="UP001646157">
    <property type="component" value="Unassembled WGS sequence"/>
</dbReference>
<accession>A0ABS2N8X8</accession>
<keyword evidence="2" id="KW-1185">Reference proteome</keyword>
<name>A0ABS2N8X8_9BACI</name>
<evidence type="ECO:0000313" key="1">
    <source>
        <dbReference type="EMBL" id="MBM7584305.1"/>
    </source>
</evidence>
<dbReference type="SUPFAM" id="SSF140415">
    <property type="entry name" value="YppE-like"/>
    <property type="match status" value="1"/>
</dbReference>
<dbReference type="InterPro" id="IPR014913">
    <property type="entry name" value="YppE-like"/>
</dbReference>
<gene>
    <name evidence="1" type="ORF">JOC86_000842</name>
</gene>
<dbReference type="Pfam" id="PF08807">
    <property type="entry name" value="DUF1798"/>
    <property type="match status" value="1"/>
</dbReference>
<organism evidence="1 2">
    <name type="scientific">Rossellomorea pakistanensis</name>
    <dbReference type="NCBI Taxonomy" id="992288"/>
    <lineage>
        <taxon>Bacteria</taxon>
        <taxon>Bacillati</taxon>
        <taxon>Bacillota</taxon>
        <taxon>Bacilli</taxon>
        <taxon>Bacillales</taxon>
        <taxon>Bacillaceae</taxon>
        <taxon>Rossellomorea</taxon>
    </lineage>
</organism>
<protein>
    <recommendedName>
        <fullName evidence="3">DUF1798 family protein</fullName>
    </recommendedName>
</protein>
<comment type="caution">
    <text evidence="1">The sequence shown here is derived from an EMBL/GenBank/DDBJ whole genome shotgun (WGS) entry which is preliminary data.</text>
</comment>
<dbReference type="RefSeq" id="WP_205168476.1">
    <property type="nucleotide sequence ID" value="NZ_JAFBDZ010000001.1"/>
</dbReference>
<evidence type="ECO:0000313" key="2">
    <source>
        <dbReference type="Proteomes" id="UP001646157"/>
    </source>
</evidence>
<dbReference type="InterPro" id="IPR023351">
    <property type="entry name" value="YppE-like_sf"/>
</dbReference>